<dbReference type="AlphaFoldDB" id="A0AAN8VP52"/>
<reference evidence="2 3" key="1">
    <citation type="submission" date="2023-12" db="EMBL/GenBank/DDBJ databases">
        <title>A high-quality genome assembly for Dillenia turbinata (Dilleniales).</title>
        <authorList>
            <person name="Chanderbali A."/>
        </authorList>
    </citation>
    <scope>NUCLEOTIDE SEQUENCE [LARGE SCALE GENOMIC DNA]</scope>
    <source>
        <strain evidence="2">LSX21</strain>
        <tissue evidence="2">Leaf</tissue>
    </source>
</reference>
<dbReference type="SUPFAM" id="SSF52096">
    <property type="entry name" value="ClpP/crotonase"/>
    <property type="match status" value="1"/>
</dbReference>
<feature type="transmembrane region" description="Helical" evidence="1">
    <location>
        <begin position="40"/>
        <end position="59"/>
    </location>
</feature>
<protein>
    <submittedName>
        <fullName evidence="2">Uncharacterized protein</fullName>
    </submittedName>
</protein>
<keyword evidence="1" id="KW-0472">Membrane</keyword>
<accession>A0AAN8VP52</accession>
<dbReference type="InterPro" id="IPR029045">
    <property type="entry name" value="ClpP/crotonase-like_dom_sf"/>
</dbReference>
<dbReference type="PANTHER" id="PTHR11941:SF75">
    <property type="entry name" value="ENOYL-COA HYDRATASE_ISOMERASE FAMILY PROTEIN"/>
    <property type="match status" value="1"/>
</dbReference>
<dbReference type="GO" id="GO:0005777">
    <property type="term" value="C:peroxisome"/>
    <property type="evidence" value="ECO:0007669"/>
    <property type="project" value="TreeGrafter"/>
</dbReference>
<dbReference type="Gene3D" id="3.90.226.10">
    <property type="entry name" value="2-enoyl-CoA Hydratase, Chain A, domain 1"/>
    <property type="match status" value="1"/>
</dbReference>
<evidence type="ECO:0000256" key="1">
    <source>
        <dbReference type="SAM" id="Phobius"/>
    </source>
</evidence>
<keyword evidence="3" id="KW-1185">Reference proteome</keyword>
<dbReference type="Proteomes" id="UP001370490">
    <property type="component" value="Unassembled WGS sequence"/>
</dbReference>
<name>A0AAN8VP52_9MAGN</name>
<dbReference type="EMBL" id="JBAMMX010000009">
    <property type="protein sequence ID" value="KAK6933206.1"/>
    <property type="molecule type" value="Genomic_DNA"/>
</dbReference>
<proteinExistence type="predicted"/>
<evidence type="ECO:0000313" key="2">
    <source>
        <dbReference type="EMBL" id="KAK6933206.1"/>
    </source>
</evidence>
<dbReference type="GO" id="GO:0004165">
    <property type="term" value="F:delta(3)-delta(2)-enoyl-CoA isomerase activity"/>
    <property type="evidence" value="ECO:0007669"/>
    <property type="project" value="TreeGrafter"/>
</dbReference>
<organism evidence="2 3">
    <name type="scientific">Dillenia turbinata</name>
    <dbReference type="NCBI Taxonomy" id="194707"/>
    <lineage>
        <taxon>Eukaryota</taxon>
        <taxon>Viridiplantae</taxon>
        <taxon>Streptophyta</taxon>
        <taxon>Embryophyta</taxon>
        <taxon>Tracheophyta</taxon>
        <taxon>Spermatophyta</taxon>
        <taxon>Magnoliopsida</taxon>
        <taxon>eudicotyledons</taxon>
        <taxon>Gunneridae</taxon>
        <taxon>Pentapetalae</taxon>
        <taxon>Dilleniales</taxon>
        <taxon>Dilleniaceae</taxon>
        <taxon>Dillenia</taxon>
    </lineage>
</organism>
<keyword evidence="1" id="KW-0812">Transmembrane</keyword>
<evidence type="ECO:0000313" key="3">
    <source>
        <dbReference type="Proteomes" id="UP001370490"/>
    </source>
</evidence>
<dbReference type="GO" id="GO:0006635">
    <property type="term" value="P:fatty acid beta-oxidation"/>
    <property type="evidence" value="ECO:0007669"/>
    <property type="project" value="TreeGrafter"/>
</dbReference>
<sequence length="69" mass="7822">MYRLERIGNTFILTLTSPNGEIQFSPCRLSSLPMPTIATINGHAASFGFIFALSHDYIIMRKDKGFLYH</sequence>
<comment type="caution">
    <text evidence="2">The sequence shown here is derived from an EMBL/GenBank/DDBJ whole genome shotgun (WGS) entry which is preliminary data.</text>
</comment>
<dbReference type="PANTHER" id="PTHR11941">
    <property type="entry name" value="ENOYL-COA HYDRATASE-RELATED"/>
    <property type="match status" value="1"/>
</dbReference>
<gene>
    <name evidence="2" type="ORF">RJ641_036100</name>
</gene>
<keyword evidence="1" id="KW-1133">Transmembrane helix</keyword>